<dbReference type="InterPro" id="IPR036402">
    <property type="entry name" value="EF-Ts_dimer_sf"/>
</dbReference>
<protein>
    <recommendedName>
        <fullName evidence="2 6">Elongation factor Ts</fullName>
        <shortName evidence="6">EF-Ts</shortName>
    </recommendedName>
</protein>
<dbReference type="InterPro" id="IPR014039">
    <property type="entry name" value="Transl_elong_EFTs/EF1B_dimer"/>
</dbReference>
<evidence type="ECO:0000256" key="2">
    <source>
        <dbReference type="ARBA" id="ARBA00016956"/>
    </source>
</evidence>
<dbReference type="Gene3D" id="3.30.479.20">
    <property type="entry name" value="Elongation factor Ts, dimerisation domain"/>
    <property type="match status" value="2"/>
</dbReference>
<evidence type="ECO:0000256" key="3">
    <source>
        <dbReference type="ARBA" id="ARBA00022768"/>
    </source>
</evidence>
<dbReference type="PROSITE" id="PS01127">
    <property type="entry name" value="EF_TS_2"/>
    <property type="match status" value="1"/>
</dbReference>
<keyword evidence="4 6" id="KW-0648">Protein biosynthesis</keyword>
<dbReference type="InterPro" id="IPR018101">
    <property type="entry name" value="Transl_elong_Ts_CS"/>
</dbReference>
<evidence type="ECO:0000256" key="4">
    <source>
        <dbReference type="ARBA" id="ARBA00022917"/>
    </source>
</evidence>
<feature type="region of interest" description="Involved in Mg(2+) ion dislocation from EF-Tu" evidence="6">
    <location>
        <begin position="77"/>
        <end position="80"/>
    </location>
</feature>
<comment type="function">
    <text evidence="5 6 7">Associates with the EF-Tu.GDP complex and induces the exchange of GDP to GTP. It remains bound to the aminoacyl-tRNA.EF-Tu.GTP complex up to the GTP hydrolysis stage on the ribosome.</text>
</comment>
<keyword evidence="6" id="KW-0963">Cytoplasm</keyword>
<evidence type="ECO:0000256" key="7">
    <source>
        <dbReference type="RuleBase" id="RU000642"/>
    </source>
</evidence>
<dbReference type="InterPro" id="IPR001816">
    <property type="entry name" value="Transl_elong_EFTs/EF1B"/>
</dbReference>
<dbReference type="GO" id="GO:0005737">
    <property type="term" value="C:cytoplasm"/>
    <property type="evidence" value="ECO:0007669"/>
    <property type="project" value="UniProtKB-SubCell"/>
</dbReference>
<evidence type="ECO:0000256" key="8">
    <source>
        <dbReference type="RuleBase" id="RU000643"/>
    </source>
</evidence>
<dbReference type="Pfam" id="PF00889">
    <property type="entry name" value="EF_TS"/>
    <property type="match status" value="1"/>
</dbReference>
<comment type="similarity">
    <text evidence="1 6 7">Belongs to the EF-Ts family.</text>
</comment>
<dbReference type="InterPro" id="IPR009060">
    <property type="entry name" value="UBA-like_sf"/>
</dbReference>
<name>A0A448ZY94_METSV</name>
<keyword evidence="10" id="KW-0614">Plasmid</keyword>
<evidence type="ECO:0000256" key="1">
    <source>
        <dbReference type="ARBA" id="ARBA00005532"/>
    </source>
</evidence>
<gene>
    <name evidence="10" type="primary">tsf_2</name>
    <name evidence="6" type="synonym">tsf</name>
    <name evidence="10" type="ORF">NCTC10113_01151</name>
</gene>
<evidence type="ECO:0000256" key="5">
    <source>
        <dbReference type="ARBA" id="ARBA00025453"/>
    </source>
</evidence>
<sequence>MDANKIKELRERTNSGFLDCKHALEATNDDLEKAVLWLQEKGIAKADKKATRIAAEGIAKAYVDKNIAILFELNSETDFVANNKLFSEFANKLQSFLVNLKFKTLDDVLKAKLENLTIEEHCKNLTAKVGEKISLRRVAKYEAKAGECVAAYTHANMKIATIALAKGSNSEELRNLAMHITALNPKYLCECEIEPEIKKEIDAKVSASPAIKNKPEKIQEQIKAGLLRKEYNEIGVLGYQPYVKDDAITVNKFLENAKLELLEATRFEVGEGIEKKTVDFASEVAEQMKQ</sequence>
<feature type="domain" description="Translation elongation factor EFTs/EF1B dimerisation" evidence="9">
    <location>
        <begin position="68"/>
        <end position="271"/>
    </location>
</feature>
<dbReference type="PANTHER" id="PTHR11741">
    <property type="entry name" value="ELONGATION FACTOR TS"/>
    <property type="match status" value="1"/>
</dbReference>
<evidence type="ECO:0000256" key="6">
    <source>
        <dbReference type="HAMAP-Rule" id="MF_00050"/>
    </source>
</evidence>
<accession>A0A448ZY94</accession>
<dbReference type="GO" id="GO:0003746">
    <property type="term" value="F:translation elongation factor activity"/>
    <property type="evidence" value="ECO:0007669"/>
    <property type="project" value="UniProtKB-UniRule"/>
</dbReference>
<dbReference type="HAMAP" id="MF_00050">
    <property type="entry name" value="EF_Ts"/>
    <property type="match status" value="1"/>
</dbReference>
<organism evidence="10">
    <name type="scientific">Metamycoplasma salivarium</name>
    <name type="common">Mycoplasma salivarium</name>
    <dbReference type="NCBI Taxonomy" id="2124"/>
    <lineage>
        <taxon>Bacteria</taxon>
        <taxon>Bacillati</taxon>
        <taxon>Mycoplasmatota</taxon>
        <taxon>Mycoplasmoidales</taxon>
        <taxon>Metamycoplasmataceae</taxon>
        <taxon>Metamycoplasma</taxon>
    </lineage>
</organism>
<dbReference type="RefSeq" id="WP_024544160.1">
    <property type="nucleotide sequence ID" value="NZ_BPLV01000001.1"/>
</dbReference>
<dbReference type="PANTHER" id="PTHR11741:SF0">
    <property type="entry name" value="ELONGATION FACTOR TS, MITOCHONDRIAL"/>
    <property type="match status" value="1"/>
</dbReference>
<dbReference type="CDD" id="cd14275">
    <property type="entry name" value="UBA_EF-Ts"/>
    <property type="match status" value="1"/>
</dbReference>
<dbReference type="AlphaFoldDB" id="A0A448ZY94"/>
<dbReference type="Gene3D" id="1.10.286.20">
    <property type="match status" value="1"/>
</dbReference>
<keyword evidence="3 6" id="KW-0251">Elongation factor</keyword>
<dbReference type="EMBL" id="LR214939">
    <property type="protein sequence ID" value="VEU56249.1"/>
    <property type="molecule type" value="Genomic_DNA"/>
</dbReference>
<dbReference type="FunFam" id="1.10.8.10:FF:000001">
    <property type="entry name" value="Elongation factor Ts"/>
    <property type="match status" value="1"/>
</dbReference>
<evidence type="ECO:0000313" key="10">
    <source>
        <dbReference type="EMBL" id="VEU56249.1"/>
    </source>
</evidence>
<comment type="subcellular location">
    <subcellularLocation>
        <location evidence="6 8">Cytoplasm</location>
    </subcellularLocation>
</comment>
<geneLocation type="plasmid" evidence="10">
    <name>2</name>
</geneLocation>
<dbReference type="SUPFAM" id="SSF46934">
    <property type="entry name" value="UBA-like"/>
    <property type="match status" value="1"/>
</dbReference>
<dbReference type="NCBIfam" id="TIGR00116">
    <property type="entry name" value="tsf"/>
    <property type="match status" value="1"/>
</dbReference>
<dbReference type="SUPFAM" id="SSF54713">
    <property type="entry name" value="Elongation factor Ts (EF-Ts), dimerisation domain"/>
    <property type="match status" value="2"/>
</dbReference>
<evidence type="ECO:0000259" key="9">
    <source>
        <dbReference type="Pfam" id="PF00889"/>
    </source>
</evidence>
<dbReference type="Gene3D" id="1.10.8.10">
    <property type="entry name" value="DNA helicase RuvA subunit, C-terminal domain"/>
    <property type="match status" value="1"/>
</dbReference>
<proteinExistence type="inferred from homology"/>
<reference evidence="10" key="1">
    <citation type="submission" date="2019-01" db="EMBL/GenBank/DDBJ databases">
        <authorList>
            <consortium name="Pathogen Informatics"/>
        </authorList>
    </citation>
    <scope>NUCLEOTIDE SEQUENCE [LARGE SCALE GENOMIC DNA]</scope>
    <source>
        <strain evidence="10">NCTC10113</strain>
    </source>
</reference>